<proteinExistence type="predicted"/>
<dbReference type="Gene3D" id="2.150.10.10">
    <property type="entry name" value="Serralysin-like metalloprotease, C-terminal"/>
    <property type="match status" value="1"/>
</dbReference>
<dbReference type="AlphaFoldDB" id="A0A936YR39"/>
<evidence type="ECO:0000313" key="2">
    <source>
        <dbReference type="EMBL" id="MBL0371022.1"/>
    </source>
</evidence>
<dbReference type="Pfam" id="PF17803">
    <property type="entry name" value="Cadherin_4"/>
    <property type="match status" value="1"/>
</dbReference>
<evidence type="ECO:0000259" key="1">
    <source>
        <dbReference type="Pfam" id="PF17803"/>
    </source>
</evidence>
<dbReference type="Pfam" id="PF00353">
    <property type="entry name" value="HemolysinCabind"/>
    <property type="match status" value="1"/>
</dbReference>
<protein>
    <recommendedName>
        <fullName evidence="1">RapA2 cadherin-like domain-containing protein</fullName>
    </recommendedName>
</protein>
<dbReference type="SUPFAM" id="SSF51120">
    <property type="entry name" value="beta-Roll"/>
    <property type="match status" value="1"/>
</dbReference>
<dbReference type="InterPro" id="IPR040853">
    <property type="entry name" value="RapA2_cadherin-like"/>
</dbReference>
<dbReference type="RefSeq" id="WP_201653008.1">
    <property type="nucleotide sequence ID" value="NZ_JAEQNC010000002.1"/>
</dbReference>
<accession>A0A936YR39</accession>
<name>A0A936YR39_9HYPH</name>
<sequence length="972" mass="100873">MSITSSAEILVLGDFLNQSQPIVISRPAVGWIVAWTSWSNPATNSDGFFSQSYNADGSTNGNVVRLLSATLSNESSAALTTSGNIVAAGTMTYDPVGDRGWDVYSQGTPVNTYYTGRQSDSSIAALSDGGWVITWTSDAQDGDGGGIYQQRYTSAGAKSGAENRVNTVTAGGQTNSAVTELSGGGWVVTWTSSGQDGSGIYAQIYGSNGAKIGGERLINATTAGDQTEQAVTRLANGGFLVTWTSPDQDGSGIYGRIYDASGSPVGGEFPVNTSKVGNQYDSDVTQLAGGGFVVTWTDDIKPGSTTPSTDGYWAGVFAQVFNADGSKNGSEIQVNVTTADNQWEPSVAALDDGGWVVAWRAKGNGGYDIYQRVFHVTNDAPTGTDKTIAFANSSQTHNFTLADFGYGDANGNQLESIIITTLPDKGTLTLNNVAVTAGQVIDASEIGFLLFRPTGGTTGKSLGQFTFQVVDDGGTAGGGKNTDQTPNTISFTQPFNEAPAGKDNAFAVNEDGQKTFDTADFGFTDSDGGTLKAIIITTLPATGNLKLNGAAVLPGDVIAAADIGKLVWTPDISSAQAGSDAFTFQVQDNGGKTNGGQDTDQSPNTISFTIGVVNSAPSGTDKTLSLLEDGSYSFTAADFGFSDPDDPAAPNRFAAIKIVDGTYAGSIAFRGQQVHLDDIIAVADLGDLVYTPDKNYNGTGLTLKFAVVDDGGTSNGGQDTDQSPNVLTINVSPVNDAPEGTDAQLTVNEDKTFKFSAGTFGFSDPADDGAHHLSQVVINDIKGKGDFMLGRKVVLEGHTIDAADLASLTFKGDKNGFGDKYASLTFTVYDDGGKKNGGTNADATPNTLVFKLTDVVDTFTGDNGNDKLTGTAGKDILTGKGGDDTLKGMAGPDTFVFRKGDDADIILDFNAKGATHDILDIRTVSAIANFKDLMANHVDTVKGGVEIDGLNGDTITLQGVKLADLDAGDFLI</sequence>
<feature type="domain" description="RapA2 cadherin-like" evidence="1">
    <location>
        <begin position="727"/>
        <end position="776"/>
    </location>
</feature>
<dbReference type="EMBL" id="JAEQNC010000002">
    <property type="protein sequence ID" value="MBL0371022.1"/>
    <property type="molecule type" value="Genomic_DNA"/>
</dbReference>
<dbReference type="GO" id="GO:0005509">
    <property type="term" value="F:calcium ion binding"/>
    <property type="evidence" value="ECO:0007669"/>
    <property type="project" value="InterPro"/>
</dbReference>
<dbReference type="Pfam" id="PF17963">
    <property type="entry name" value="Big_9"/>
    <property type="match status" value="1"/>
</dbReference>
<comment type="caution">
    <text evidence="2">The sequence shown here is derived from an EMBL/GenBank/DDBJ whole genome shotgun (WGS) entry which is preliminary data.</text>
</comment>
<evidence type="ECO:0000313" key="3">
    <source>
        <dbReference type="Proteomes" id="UP000633219"/>
    </source>
</evidence>
<dbReference type="InterPro" id="IPR001343">
    <property type="entry name" value="Hemolysn_Ca-bd"/>
</dbReference>
<organism evidence="2 3">
    <name type="scientific">Rhizobium setariae</name>
    <dbReference type="NCBI Taxonomy" id="2801340"/>
    <lineage>
        <taxon>Bacteria</taxon>
        <taxon>Pseudomonadati</taxon>
        <taxon>Pseudomonadota</taxon>
        <taxon>Alphaproteobacteria</taxon>
        <taxon>Hyphomicrobiales</taxon>
        <taxon>Rhizobiaceae</taxon>
        <taxon>Rhizobium/Agrobacterium group</taxon>
        <taxon>Rhizobium</taxon>
    </lineage>
</organism>
<keyword evidence="3" id="KW-1185">Reference proteome</keyword>
<dbReference type="InterPro" id="IPR011049">
    <property type="entry name" value="Serralysin-like_metalloprot_C"/>
</dbReference>
<gene>
    <name evidence="2" type="ORF">JJB09_03185</name>
</gene>
<dbReference type="Proteomes" id="UP000633219">
    <property type="component" value="Unassembled WGS sequence"/>
</dbReference>
<reference evidence="2" key="1">
    <citation type="submission" date="2021-01" db="EMBL/GenBank/DDBJ databases">
        <title>Rhizobium sp. strain KVB221 16S ribosomal RNA gene Genome sequencing and assembly.</title>
        <authorList>
            <person name="Kang M."/>
        </authorList>
    </citation>
    <scope>NUCLEOTIDE SEQUENCE</scope>
    <source>
        <strain evidence="2">KVB221</strain>
    </source>
</reference>